<dbReference type="FunFam" id="2.60.40.60:FF:000158">
    <property type="entry name" value="Dachsous cadherin-related 1"/>
    <property type="match status" value="1"/>
</dbReference>
<feature type="domain" description="Cadherin" evidence="15">
    <location>
        <begin position="460"/>
        <end position="564"/>
    </location>
</feature>
<dbReference type="CDD" id="cd11304">
    <property type="entry name" value="Cadherin_repeat"/>
    <property type="match status" value="6"/>
</dbReference>
<dbReference type="FunFam" id="2.60.40.60:FF:000004">
    <property type="entry name" value="Protocadherin 1 gamma 2"/>
    <property type="match status" value="1"/>
</dbReference>
<evidence type="ECO:0000313" key="17">
    <source>
        <dbReference type="RefSeq" id="XP_029644502.1"/>
    </source>
</evidence>
<evidence type="ECO:0000256" key="6">
    <source>
        <dbReference type="ARBA" id="ARBA00022837"/>
    </source>
</evidence>
<dbReference type="FunFam" id="2.60.40.60:FF:000134">
    <property type="entry name" value="protocadherin Fat 4"/>
    <property type="match status" value="1"/>
</dbReference>
<feature type="domain" description="Cadherin" evidence="15">
    <location>
        <begin position="16"/>
        <end position="130"/>
    </location>
</feature>
<dbReference type="Pfam" id="PF00028">
    <property type="entry name" value="Cadherin"/>
    <property type="match status" value="5"/>
</dbReference>
<evidence type="ECO:0000256" key="1">
    <source>
        <dbReference type="ARBA" id="ARBA00004251"/>
    </source>
</evidence>
<evidence type="ECO:0000256" key="7">
    <source>
        <dbReference type="ARBA" id="ARBA00022889"/>
    </source>
</evidence>
<keyword evidence="8 13" id="KW-1133">Transmembrane helix</keyword>
<evidence type="ECO:0000256" key="13">
    <source>
        <dbReference type="SAM" id="Phobius"/>
    </source>
</evidence>
<comment type="subcellular location">
    <subcellularLocation>
        <location evidence="1">Cell membrane</location>
        <topology evidence="1">Single-pass type I membrane protein</topology>
    </subcellularLocation>
</comment>
<feature type="domain" description="Cadherin" evidence="15">
    <location>
        <begin position="243"/>
        <end position="350"/>
    </location>
</feature>
<evidence type="ECO:0000256" key="4">
    <source>
        <dbReference type="ARBA" id="ARBA00022729"/>
    </source>
</evidence>
<dbReference type="Proteomes" id="UP000515154">
    <property type="component" value="Linkage group LG14"/>
</dbReference>
<dbReference type="SMART" id="SM00112">
    <property type="entry name" value="CA"/>
    <property type="match status" value="6"/>
</dbReference>
<feature type="domain" description="Cadherin" evidence="15">
    <location>
        <begin position="356"/>
        <end position="459"/>
    </location>
</feature>
<keyword evidence="16" id="KW-1185">Reference proteome</keyword>
<keyword evidence="6 11" id="KW-0106">Calcium</keyword>
<keyword evidence="10" id="KW-0325">Glycoprotein</keyword>
<dbReference type="InterPro" id="IPR020894">
    <property type="entry name" value="Cadherin_CS"/>
</dbReference>
<feature type="chain" id="PRO_5028175600" evidence="14">
    <location>
        <begin position="18"/>
        <end position="943"/>
    </location>
</feature>
<gene>
    <name evidence="17" type="primary">LOC115218740</name>
</gene>
<feature type="region of interest" description="Disordered" evidence="12">
    <location>
        <begin position="800"/>
        <end position="847"/>
    </location>
</feature>
<dbReference type="PRINTS" id="PR00205">
    <property type="entry name" value="CADHERIN"/>
</dbReference>
<dbReference type="PROSITE" id="PS50268">
    <property type="entry name" value="CADHERIN_2"/>
    <property type="match status" value="6"/>
</dbReference>
<keyword evidence="4 14" id="KW-0732">Signal</keyword>
<evidence type="ECO:0000256" key="2">
    <source>
        <dbReference type="ARBA" id="ARBA00022475"/>
    </source>
</evidence>
<proteinExistence type="predicted"/>
<keyword evidence="3 13" id="KW-0812">Transmembrane</keyword>
<evidence type="ECO:0000256" key="10">
    <source>
        <dbReference type="ARBA" id="ARBA00023180"/>
    </source>
</evidence>
<dbReference type="PROSITE" id="PS00232">
    <property type="entry name" value="CADHERIN_1"/>
    <property type="match status" value="2"/>
</dbReference>
<dbReference type="Gene3D" id="2.60.40.60">
    <property type="entry name" value="Cadherins"/>
    <property type="match status" value="6"/>
</dbReference>
<accession>A0A6P7T2A4</accession>
<dbReference type="GO" id="GO:0005509">
    <property type="term" value="F:calcium ion binding"/>
    <property type="evidence" value="ECO:0007669"/>
    <property type="project" value="UniProtKB-UniRule"/>
</dbReference>
<name>A0A6P7T2A4_9MOLL</name>
<dbReference type="AlphaFoldDB" id="A0A6P7T2A4"/>
<organism evidence="16 17">
    <name type="scientific">Octopus sinensis</name>
    <name type="common">East Asian common octopus</name>
    <dbReference type="NCBI Taxonomy" id="2607531"/>
    <lineage>
        <taxon>Eukaryota</taxon>
        <taxon>Metazoa</taxon>
        <taxon>Spiralia</taxon>
        <taxon>Lophotrochozoa</taxon>
        <taxon>Mollusca</taxon>
        <taxon>Cephalopoda</taxon>
        <taxon>Coleoidea</taxon>
        <taxon>Octopodiformes</taxon>
        <taxon>Octopoda</taxon>
        <taxon>Incirrata</taxon>
        <taxon>Octopodidae</taxon>
        <taxon>Octopus</taxon>
    </lineage>
</organism>
<dbReference type="PANTHER" id="PTHR24028">
    <property type="entry name" value="CADHERIN-87A"/>
    <property type="match status" value="1"/>
</dbReference>
<protein>
    <submittedName>
        <fullName evidence="17">Protocadherin beta-15-like isoform X2</fullName>
    </submittedName>
</protein>
<evidence type="ECO:0000256" key="9">
    <source>
        <dbReference type="ARBA" id="ARBA00023136"/>
    </source>
</evidence>
<feature type="signal peptide" evidence="14">
    <location>
        <begin position="1"/>
        <end position="17"/>
    </location>
</feature>
<sequence>MLILVCMLLFCLHSYECVDFTYHVNENENPGIYFGDLGIDTRFMESISSKDHNLIWFSQLQEDKIGNSLFNVSKTGRLYTAKSLDAESLCKYNTECSVMVDIAVRKGKSFAKILEVKVIIEDINDNEPIFPDNEVNINFDETDGRGTMRSIPNAVDRDVHLLNSQISYELIKEEDDPFTLAVSRRVDSSYSLSITLENKLDREIKDIYMLQIIAKDGGTPSKHGILDVQISVTDENDNPPIFSQDIYNITVNNRQAKEIPVLILSATDLDSGKNGNVSYYFSSMTSERAKSFFEINKNTGEIFLLKKFKPEKKQTYKLFIEARDSGSPPLSSVVTVVVNVINKQNNAPVIEVNFSELTGNTATISEAMEVGSFIAYVKVVDNDIGLNGQVTCDLQHNKFTLQSLGQKRYKVSVKQTVDRESESRINFTITCSDRGTPSLKTEHEFSLKVTDVNDVKPQFTKETFKFLTYENEKSNFPVGFINATDPDLGIGGDLTYALLSSTQHVLPFEISDYGFILAKQSLDREQQSIYKFKVLVKDNGIPSLNDTANVIVEVMDENDNAPYFVFPSVDPFSLDVYYQPQSSNDITTLRASDRDIRQNAFLKYGIMKGNNRQLFSVNPYTGVLSFSRTVYQNDAGSYALKFFVKDSGTPVLSATTTLSLTLTVSNKSSTKFTAVNLQSDDKIHINLFIIIIVAAVTVSVLLVVSITICIVRRNNLQGNQHIFRTDPQKRHVGRNTESEYSCAKQVSSIHESPDVLQNIDKEEDLPHMWSRGNLSLEHKSSQKLRDPSIEIHCQTLTSGNIPKYSQPAARSSAGRKDKDVAVSSPYYREITKPSHADQSCNKGRTDHFDDLPSPNSCKMEKFLKTYGNSLPQTPSRQLDTCSSARHTFHSNINKNIYSDDINQIPTSVGSRNCKLVLQPWDLPTRNTFNVSKPLPALPNNSNN</sequence>
<dbReference type="FunFam" id="2.60.40.60:FF:000015">
    <property type="entry name" value="FAT atypical cadherin 1"/>
    <property type="match status" value="1"/>
</dbReference>
<dbReference type="InterPro" id="IPR002126">
    <property type="entry name" value="Cadherin-like_dom"/>
</dbReference>
<dbReference type="InterPro" id="IPR015919">
    <property type="entry name" value="Cadherin-like_sf"/>
</dbReference>
<evidence type="ECO:0000256" key="12">
    <source>
        <dbReference type="SAM" id="MobiDB-lite"/>
    </source>
</evidence>
<keyword evidence="5" id="KW-0677">Repeat</keyword>
<dbReference type="InterPro" id="IPR050174">
    <property type="entry name" value="Protocadherin/Cadherin-CA"/>
</dbReference>
<keyword evidence="7" id="KW-0130">Cell adhesion</keyword>
<keyword evidence="9 13" id="KW-0472">Membrane</keyword>
<reference evidence="17" key="1">
    <citation type="submission" date="2025-08" db="UniProtKB">
        <authorList>
            <consortium name="RefSeq"/>
        </authorList>
    </citation>
    <scope>IDENTIFICATION</scope>
</reference>
<evidence type="ECO:0000259" key="15">
    <source>
        <dbReference type="PROSITE" id="PS50268"/>
    </source>
</evidence>
<evidence type="ECO:0000256" key="14">
    <source>
        <dbReference type="SAM" id="SignalP"/>
    </source>
</evidence>
<dbReference type="RefSeq" id="XP_029644502.1">
    <property type="nucleotide sequence ID" value="XM_029788642.2"/>
</dbReference>
<keyword evidence="2" id="KW-1003">Cell membrane</keyword>
<evidence type="ECO:0000313" key="16">
    <source>
        <dbReference type="Proteomes" id="UP000515154"/>
    </source>
</evidence>
<evidence type="ECO:0000256" key="11">
    <source>
        <dbReference type="PROSITE-ProRule" id="PRU00043"/>
    </source>
</evidence>
<dbReference type="PANTHER" id="PTHR24028:SF146">
    <property type="entry name" value="CADHERIN 96CB, ISOFORM D-RELATED"/>
    <property type="match status" value="1"/>
</dbReference>
<dbReference type="GO" id="GO:0007156">
    <property type="term" value="P:homophilic cell adhesion via plasma membrane adhesion molecules"/>
    <property type="evidence" value="ECO:0007669"/>
    <property type="project" value="InterPro"/>
</dbReference>
<dbReference type="SUPFAM" id="SSF49313">
    <property type="entry name" value="Cadherin-like"/>
    <property type="match status" value="5"/>
</dbReference>
<dbReference type="GO" id="GO:0005886">
    <property type="term" value="C:plasma membrane"/>
    <property type="evidence" value="ECO:0007669"/>
    <property type="project" value="UniProtKB-SubCell"/>
</dbReference>
<feature type="domain" description="Cadherin" evidence="15">
    <location>
        <begin position="131"/>
        <end position="242"/>
    </location>
</feature>
<dbReference type="FunFam" id="2.60.40.60:FF:000007">
    <property type="entry name" value="Protocadherin alpha 2"/>
    <property type="match status" value="1"/>
</dbReference>
<evidence type="ECO:0000256" key="3">
    <source>
        <dbReference type="ARBA" id="ARBA00022692"/>
    </source>
</evidence>
<evidence type="ECO:0000256" key="5">
    <source>
        <dbReference type="ARBA" id="ARBA00022737"/>
    </source>
</evidence>
<evidence type="ECO:0000256" key="8">
    <source>
        <dbReference type="ARBA" id="ARBA00022989"/>
    </source>
</evidence>
<feature type="domain" description="Cadherin" evidence="15">
    <location>
        <begin position="568"/>
        <end position="672"/>
    </location>
</feature>
<feature type="transmembrane region" description="Helical" evidence="13">
    <location>
        <begin position="687"/>
        <end position="711"/>
    </location>
</feature>